<dbReference type="CDD" id="cd00833">
    <property type="entry name" value="PKS"/>
    <property type="match status" value="1"/>
</dbReference>
<dbReference type="SUPFAM" id="SSF47336">
    <property type="entry name" value="ACP-like"/>
    <property type="match status" value="1"/>
</dbReference>
<dbReference type="Gene3D" id="3.30.70.3290">
    <property type="match status" value="1"/>
</dbReference>
<dbReference type="InterPro" id="IPR036736">
    <property type="entry name" value="ACP-like_sf"/>
</dbReference>
<dbReference type="InterPro" id="IPR049552">
    <property type="entry name" value="PKS_DH_N"/>
</dbReference>
<dbReference type="GO" id="GO:0004312">
    <property type="term" value="F:fatty acid synthase activity"/>
    <property type="evidence" value="ECO:0000318"/>
    <property type="project" value="GO_Central"/>
</dbReference>
<dbReference type="FunFam" id="3.40.47.10:FF:000019">
    <property type="entry name" value="Polyketide synthase type I"/>
    <property type="match status" value="1"/>
</dbReference>
<evidence type="ECO:0000256" key="2">
    <source>
        <dbReference type="ARBA" id="ARBA00022553"/>
    </source>
</evidence>
<dbReference type="Proteomes" id="UP000001554">
    <property type="component" value="Chromosome 9"/>
</dbReference>
<dbReference type="InterPro" id="IPR014031">
    <property type="entry name" value="Ketoacyl_synth_C"/>
</dbReference>
<dbReference type="PROSITE" id="PS52004">
    <property type="entry name" value="KS3_2"/>
    <property type="match status" value="1"/>
</dbReference>
<organism evidence="9 10">
    <name type="scientific">Branchiostoma floridae</name>
    <name type="common">Florida lancelet</name>
    <name type="synonym">Amphioxus</name>
    <dbReference type="NCBI Taxonomy" id="7739"/>
    <lineage>
        <taxon>Eukaryota</taxon>
        <taxon>Metazoa</taxon>
        <taxon>Chordata</taxon>
        <taxon>Cephalochordata</taxon>
        <taxon>Leptocardii</taxon>
        <taxon>Amphioxiformes</taxon>
        <taxon>Branchiostomatidae</taxon>
        <taxon>Branchiostoma</taxon>
    </lineage>
</organism>
<feature type="active site" description="Proton donor; for dehydratase activity" evidence="5">
    <location>
        <position position="1099"/>
    </location>
</feature>
<dbReference type="GO" id="GO:0004314">
    <property type="term" value="F:[acyl-carrier-protein] S-malonyltransferase activity"/>
    <property type="evidence" value="ECO:0007669"/>
    <property type="project" value="UniProtKB-EC"/>
</dbReference>
<dbReference type="InterPro" id="IPR001227">
    <property type="entry name" value="Ac_transferase_dom_sf"/>
</dbReference>
<dbReference type="Pfam" id="PF16197">
    <property type="entry name" value="KAsynt_C_assoc"/>
    <property type="match status" value="1"/>
</dbReference>
<dbReference type="InterPro" id="IPR050444">
    <property type="entry name" value="Polyketide_Synthase"/>
</dbReference>
<dbReference type="Pfam" id="PF02801">
    <property type="entry name" value="Ketoacyl-synt_C"/>
    <property type="match status" value="1"/>
</dbReference>
<feature type="compositionally biased region" description="Acidic residues" evidence="6">
    <location>
        <begin position="2152"/>
        <end position="2170"/>
    </location>
</feature>
<feature type="region of interest" description="Disordered" evidence="6">
    <location>
        <begin position="2130"/>
        <end position="2174"/>
    </location>
</feature>
<evidence type="ECO:0000259" key="7">
    <source>
        <dbReference type="PROSITE" id="PS52004"/>
    </source>
</evidence>
<feature type="active site" description="Proton acceptor; for dehydratase activity" evidence="5">
    <location>
        <position position="927"/>
    </location>
</feature>
<dbReference type="GeneID" id="118423654"/>
<dbReference type="PROSITE" id="PS00606">
    <property type="entry name" value="KS3_1"/>
    <property type="match status" value="1"/>
</dbReference>
<dbReference type="InterPro" id="IPR020841">
    <property type="entry name" value="PKS_Beta-ketoAc_synthase_dom"/>
</dbReference>
<feature type="region of interest" description="C-terminal hotdog fold" evidence="5">
    <location>
        <begin position="1034"/>
        <end position="1182"/>
    </location>
</feature>
<dbReference type="InterPro" id="IPR032821">
    <property type="entry name" value="PKS_assoc"/>
</dbReference>
<evidence type="ECO:0000313" key="10">
    <source>
        <dbReference type="RefSeq" id="XP_035687781.1"/>
    </source>
</evidence>
<sequence>MMDEEVAIVGLWCRFPSAEGPDEFWRVLENGEDCMREIPPERWNQEAWYNPDRNTPGKSFVERAGFVDDFKDFDNRLFNISDLEASRMDPQQRWMLECSYKALENAGIPLKNVYNTDTGVFVGVMNYDYYWNSTLDMADVSSNTATGVSIPVVANRVSYAFNLTGPSMTVDTACSSGMTALHLGCQAIRAGDCTMAICGGVNFILNPGMFVQLCRAGMVCPDGRCKPFSAAANGYARGEGCGVVIIKSFRKALVDKDYIWATIKTGVNQDGRSAIPMTSPSPAQQEQLIRRLYEQHNVDPRHIDYIEAHGTGTPVGDPVEARSLGKAIGQSRDSSEPPVLIGSVKSNFGHLESAAAMAGLIKVLLMMKHKKIAPTLHFNEPNPNIDFEGLKIKVCTEPITWSSRNKDKMMACVNSFGFGGSNAHAILFSEPSSGATEELGRHEEPNIIAVSANGKESLQASMKDLISFLEKNQCTALSQLAYTSSVKRTHHNYRLAFPVMSLEQLNLELQKAQKSVSGLKNSAGPKNIVFVFCGMGTLWEGMCIELMAKEPLFSRKVKEVDAIFKTIAGWSLVDKLRNVRNFDDPAVAQPIIFVCQVALFHLLMTWGIVPDKIVGHSVGEVAAACCAGALSLPTAVRVIYHRGRLQSEVTGGKMLVVGNYDVRKVNDCCQRFTGKVSIAAENSGTSCTVSGDADAVDSLHRLLDRINTEEEEGRLFIRELNVRSAYHSHHMDPICSKLREALHDIKAADPTVQVLSTVTGDLAPKDFASEAYWAKNVRCPVMFNSAMKRAIDTKARNIVVEIGPRPALRANIKEIVGEAELTLVASSRPKQEHACILQCLCDLYQAGLDPQWKAFFDEDEVYAPLPVPRCHLNRQSLWFDPEAGISLRQENDSKASLVQSHLKRLSNSPPSFRCSISNATHPYVYDHRLQDMVVVPGAQYVDLGLAACMEVMNPRQPPSHCRLQIEFLSPATIGRHGDKTDLVVNVHHDETSQNVTFEERTDRAVHARGHVEYDSQSQDVLHNVNLVAIQERCSYRLPEEILYDEFKKVGFHYGPSLCQLKDCRYSESSMHPEALSIVHVPEIVSHDMHNCCIHPALLDYVLQSTILLMIDDADHKETLLPASVGSVVSVKPPELRMWVYLRQLYKTKDALCCNGALIGSDGQVIVEARNIVCKILTDKKSVPFSDVTYTMDWFPFESCCEAPEASMSQLKCLVLADDCGILDKMGHLVSPDSVLIYQSEFTRQDFRVNSSVLPSIIQQKDESIEFDQIVHGWGITLLEDSTTNGAALASAVEVSCESLRQLLKMLIAMDKSIPVKVVTRNAQLPMWDGLTEAQQVNVIDLVGPPLWGLVRAVLRERAYLNCQLAELATGTDDEILTLVQEMTTPEMSEFTEIMLVGNKKYYIEMVRSNVEKVSSVHRVNVAEGGRRIKLQMLETSQPQSVRVTYDDDTPLLDVGYQVPHAQINVSAIRLHEDYFAPVIKPTESREAVPWLEDSNCAQDLHALDFYGTVVDVTEKCKIKVGDVVFGCFPVVASSTVCVPVSVLKKASTFHQLENLPCLSLLVLAWEVLACVKPKQRVGYVGGTVCPTFGCALDVIATKLKVSVTKRQTACPDEQYPLVIVWEVEACKSARQLQAMVESNGQLIIVSGKAVHQISSLHAPTIYRPDIQLKMVNTCLLFRESNLLRVMPSVLKLLTSAAKKLTRNDLTARFIPLSEISQLGMPGDLNSENLNRHPEDHLTVVQFQSKTGVSVCVGRKQLFRKDCAYLVVGGLTGLGMVTVNFLAEKGAGYIAIMSRSPPNEETNDKISELASTKDTNVVCLQADVTCLDQVEAAIQKLESTFPDVPLKGIFHSAVVTSDGILINQDHSHFQRGMDAKVIGTWNLHVATQRFRLDYFVAYSSIAAIIPNGGQTGYASANAFLDGFMFYRRQQGLSGQTINWGALKLGILERNEAIAKKLEQQGVPAMERHDIVKYLEDCLMLNETQLIVALVNWSRIKRVQAGMTDSRRFHTIFESINGNEPQENTEGFRIDMPSLLNQSSEEQLSTLETFVKHMFVLLLNADEETANVSSSIVDLGIDSHTALSAQQLIKEHICVDVPIIMFLSQETTLGSLAVAIQENLVQNHSTKVCVENTSEAEHSNEGLGKNPRLTYEQNESEPESEEPLSQEDDEMEVSSGMSQLSLAMTDVFYQHVNNTIHDHGISACVHKLFEKQVMDTPQRVALIFKDTNVTYQELNRSATSIARELLRLPQRKQQRHDYVGVYLENTPDLLATLLAIWKAGKIVVPLNMAQPKGNMTHLIEMCNIQVIVTDFSAHTLIFTKLPRYTGHVITVPVEHKLEDDDDTVLQRVLLPDAPAFCMHEADNGRRIVQGLHSGMLNRLTWMWHTFPFKEDDVCCLKTPLRHLDAFWEILVPLLKGVPVVIVTEHMLKTPTEFLQVLREQKVTRLSGVSRGFWERLVAVVEREPPEAQVCVRQLFMNAGNIDFSIVHQASEALHAEEVTVMLSCTAVYSGVVYCSLKPNCVEADLSFVPGYNTEVYVLNEERQLCEVNQPGELCLAAPGLPYHDATVKSNRFTSAATEKVVATGIMAVLTEHAEIRLLHSATLRESQPQQTRLANGVKSHHIQEMMKGKIFKKRTTKAKAHERYVRLVLQQNDILEATLKWGPSENQISSKLNVRNITNIYAERSTLVISTCQRTFLFQTEEVEVLRMWTEGLQYLRNLV</sequence>
<dbReference type="PANTHER" id="PTHR45681:SF8">
    <property type="entry name" value="CARRIER DOMAIN-CONTAINING PROTEIN"/>
    <property type="match status" value="1"/>
</dbReference>
<dbReference type="Gene3D" id="3.30.70.250">
    <property type="entry name" value="Malonyl-CoA ACP transacylase, ACP-binding"/>
    <property type="match status" value="1"/>
</dbReference>
<dbReference type="SUPFAM" id="SSF55048">
    <property type="entry name" value="Probable ACP-binding domain of malonyl-CoA ACP transacylase"/>
    <property type="match status" value="1"/>
</dbReference>
<dbReference type="OrthoDB" id="329835at2759"/>
<dbReference type="InterPro" id="IPR036291">
    <property type="entry name" value="NAD(P)-bd_dom_sf"/>
</dbReference>
<dbReference type="InterPro" id="IPR042104">
    <property type="entry name" value="PKS_dehydratase_sf"/>
</dbReference>
<dbReference type="GO" id="GO:0006633">
    <property type="term" value="P:fatty acid biosynthetic process"/>
    <property type="evidence" value="ECO:0000318"/>
    <property type="project" value="GO_Central"/>
</dbReference>
<dbReference type="Pfam" id="PF00109">
    <property type="entry name" value="ketoacyl-synt"/>
    <property type="match status" value="1"/>
</dbReference>
<dbReference type="InterPro" id="IPR016039">
    <property type="entry name" value="Thiolase-like"/>
</dbReference>
<dbReference type="InterPro" id="IPR020807">
    <property type="entry name" value="PKS_DH"/>
</dbReference>
<reference evidence="10" key="2">
    <citation type="submission" date="2025-08" db="UniProtKB">
        <authorList>
            <consortium name="RefSeq"/>
        </authorList>
    </citation>
    <scope>IDENTIFICATION</scope>
    <source>
        <strain evidence="10">S238N-H82</strain>
        <tissue evidence="10">Testes</tissue>
    </source>
</reference>
<dbReference type="InterPro" id="IPR000873">
    <property type="entry name" value="AMP-dep_synth/lig_dom"/>
</dbReference>
<evidence type="ECO:0000256" key="1">
    <source>
        <dbReference type="ARBA" id="ARBA00022450"/>
    </source>
</evidence>
<reference evidence="9" key="1">
    <citation type="journal article" date="2020" name="Nat. Ecol. Evol.">
        <title>Deeply conserved synteny resolves early events in vertebrate evolution.</title>
        <authorList>
            <person name="Simakov O."/>
            <person name="Marletaz F."/>
            <person name="Yue J.X."/>
            <person name="O'Connell B."/>
            <person name="Jenkins J."/>
            <person name="Brandt A."/>
            <person name="Calef R."/>
            <person name="Tung C.H."/>
            <person name="Huang T.K."/>
            <person name="Schmutz J."/>
            <person name="Satoh N."/>
            <person name="Yu J.K."/>
            <person name="Putnam N.H."/>
            <person name="Green R.E."/>
            <person name="Rokhsar D.S."/>
        </authorList>
    </citation>
    <scope>NUCLEOTIDE SEQUENCE [LARGE SCALE GENOMIC DNA]</scope>
    <source>
        <strain evidence="9">S238N-H82</strain>
    </source>
</reference>
<dbReference type="InterPro" id="IPR018201">
    <property type="entry name" value="Ketoacyl_synth_AS"/>
</dbReference>
<keyword evidence="3" id="KW-0808">Transferase</keyword>
<dbReference type="SUPFAM" id="SSF53901">
    <property type="entry name" value="Thiolase-like"/>
    <property type="match status" value="1"/>
</dbReference>
<protein>
    <submittedName>
        <fullName evidence="10">Phthioceranic/hydroxyphthioceranic acid synthase-like isoform X1</fullName>
    </submittedName>
</protein>
<feature type="domain" description="Ketosynthase family 3 (KS3)" evidence="7">
    <location>
        <begin position="3"/>
        <end position="429"/>
    </location>
</feature>
<dbReference type="Pfam" id="PF14765">
    <property type="entry name" value="PS-DH"/>
    <property type="match status" value="1"/>
</dbReference>
<dbReference type="InterPro" id="IPR057326">
    <property type="entry name" value="KR_dom"/>
</dbReference>
<dbReference type="Gene3D" id="3.40.47.10">
    <property type="match status" value="1"/>
</dbReference>
<dbReference type="Gene3D" id="3.10.129.110">
    <property type="entry name" value="Polyketide synthase dehydratase"/>
    <property type="match status" value="1"/>
</dbReference>
<proteinExistence type="predicted"/>
<keyword evidence="9" id="KW-1185">Reference proteome</keyword>
<dbReference type="Pfam" id="PF21089">
    <property type="entry name" value="PKS_DH_N"/>
    <property type="match status" value="1"/>
</dbReference>
<dbReference type="PANTHER" id="PTHR45681">
    <property type="entry name" value="POLYKETIDE SYNTHASE 44-RELATED"/>
    <property type="match status" value="1"/>
</dbReference>
<dbReference type="InterPro" id="IPR016036">
    <property type="entry name" value="Malonyl_transacylase_ACP-bd"/>
</dbReference>
<dbReference type="InterPro" id="IPR013968">
    <property type="entry name" value="PKS_KR"/>
</dbReference>
<name>A0A9J7N364_BRAFL</name>
<dbReference type="SMART" id="SM00827">
    <property type="entry name" value="PKS_AT"/>
    <property type="match status" value="1"/>
</dbReference>
<comment type="catalytic activity">
    <reaction evidence="4">
        <text>holo-[ACP] + malonyl-CoA = malonyl-[ACP] + CoA</text>
        <dbReference type="Rhea" id="RHEA:41792"/>
        <dbReference type="Rhea" id="RHEA-COMP:9623"/>
        <dbReference type="Rhea" id="RHEA-COMP:9685"/>
        <dbReference type="ChEBI" id="CHEBI:57287"/>
        <dbReference type="ChEBI" id="CHEBI:57384"/>
        <dbReference type="ChEBI" id="CHEBI:64479"/>
        <dbReference type="ChEBI" id="CHEBI:78449"/>
        <dbReference type="EC" id="2.3.1.39"/>
    </reaction>
    <physiologicalReaction direction="left-to-right" evidence="4">
        <dbReference type="Rhea" id="RHEA:41793"/>
    </physiologicalReaction>
</comment>
<dbReference type="GO" id="GO:0004315">
    <property type="term" value="F:3-oxoacyl-[acyl-carrier-protein] synthase activity"/>
    <property type="evidence" value="ECO:0007669"/>
    <property type="project" value="InterPro"/>
</dbReference>
<dbReference type="SUPFAM" id="SSF51735">
    <property type="entry name" value="NAD(P)-binding Rossmann-fold domains"/>
    <property type="match status" value="2"/>
</dbReference>
<dbReference type="InterPro" id="IPR014030">
    <property type="entry name" value="Ketoacyl_synth_N"/>
</dbReference>
<dbReference type="PROSITE" id="PS52019">
    <property type="entry name" value="PKS_MFAS_DH"/>
    <property type="match status" value="1"/>
</dbReference>
<dbReference type="SUPFAM" id="SSF56801">
    <property type="entry name" value="Acetyl-CoA synthetase-like"/>
    <property type="match status" value="1"/>
</dbReference>
<dbReference type="SMART" id="SM00822">
    <property type="entry name" value="PKS_KR"/>
    <property type="match status" value="1"/>
</dbReference>
<accession>A0A9J7N364</accession>
<dbReference type="Pfam" id="PF00698">
    <property type="entry name" value="Acyl_transf_1"/>
    <property type="match status" value="1"/>
</dbReference>
<dbReference type="InterPro" id="IPR016035">
    <property type="entry name" value="Acyl_Trfase/lysoPLipase"/>
</dbReference>
<evidence type="ECO:0000256" key="3">
    <source>
        <dbReference type="ARBA" id="ARBA00022679"/>
    </source>
</evidence>
<evidence type="ECO:0000313" key="9">
    <source>
        <dbReference type="Proteomes" id="UP000001554"/>
    </source>
</evidence>
<dbReference type="Gene3D" id="3.40.366.10">
    <property type="entry name" value="Malonyl-Coenzyme A Acyl Carrier Protein, domain 2"/>
    <property type="match status" value="1"/>
</dbReference>
<gene>
    <name evidence="10" type="primary">LOC118423654</name>
</gene>
<dbReference type="RefSeq" id="XP_035687781.1">
    <property type="nucleotide sequence ID" value="XM_035831888.1"/>
</dbReference>
<keyword evidence="1" id="KW-0596">Phosphopantetheine</keyword>
<dbReference type="InterPro" id="IPR049900">
    <property type="entry name" value="PKS_mFAS_DH"/>
</dbReference>
<dbReference type="Pfam" id="PF08659">
    <property type="entry name" value="KR"/>
    <property type="match status" value="1"/>
</dbReference>
<dbReference type="InterPro" id="IPR042099">
    <property type="entry name" value="ANL_N_sf"/>
</dbReference>
<evidence type="ECO:0000256" key="6">
    <source>
        <dbReference type="SAM" id="MobiDB-lite"/>
    </source>
</evidence>
<feature type="region of interest" description="N-terminal hotdog fold" evidence="5">
    <location>
        <begin position="895"/>
        <end position="1018"/>
    </location>
</feature>
<keyword evidence="2" id="KW-0597">Phosphoprotein</keyword>
<dbReference type="OMA" id="MWLDPQQ"/>
<dbReference type="Pfam" id="PF00501">
    <property type="entry name" value="AMP-binding"/>
    <property type="match status" value="2"/>
</dbReference>
<dbReference type="KEGG" id="bfo:118423654"/>
<dbReference type="InterPro" id="IPR014043">
    <property type="entry name" value="Acyl_transferase_dom"/>
</dbReference>
<dbReference type="Gene3D" id="3.40.50.12780">
    <property type="entry name" value="N-terminal domain of ligase-like"/>
    <property type="match status" value="1"/>
</dbReference>
<evidence type="ECO:0000256" key="5">
    <source>
        <dbReference type="PROSITE-ProRule" id="PRU01363"/>
    </source>
</evidence>
<dbReference type="Gene3D" id="3.40.50.720">
    <property type="entry name" value="NAD(P)-binding Rossmann-like Domain"/>
    <property type="match status" value="2"/>
</dbReference>
<evidence type="ECO:0000256" key="4">
    <source>
        <dbReference type="ARBA" id="ARBA00048404"/>
    </source>
</evidence>
<dbReference type="SUPFAM" id="SSF52151">
    <property type="entry name" value="FabD/lysophospholipase-like"/>
    <property type="match status" value="1"/>
</dbReference>
<feature type="domain" description="PKS/mFAS DH" evidence="8">
    <location>
        <begin position="895"/>
        <end position="1182"/>
    </location>
</feature>
<dbReference type="InterPro" id="IPR049551">
    <property type="entry name" value="PKS_DH_C"/>
</dbReference>
<dbReference type="SMART" id="SM00825">
    <property type="entry name" value="PKS_KS"/>
    <property type="match status" value="1"/>
</dbReference>
<evidence type="ECO:0000259" key="8">
    <source>
        <dbReference type="PROSITE" id="PS52019"/>
    </source>
</evidence>
<dbReference type="SMART" id="SM00826">
    <property type="entry name" value="PKS_DH"/>
    <property type="match status" value="1"/>
</dbReference>